<sequence>MNPQDKIPTSKVARATQFVKAGVKVGGNYIKHYSKKILDPSLSKEELHKDNATDVYETLSNLKGSALKVAQMMSMDKNLLPRAYTDKFAMAQYSAPPLSSPLVIKTFRQYFGKSPAEMFDKFELKAENAASIGQVHLAYKNGKKLAVKIQYPGVAESISSDLKMARPLAVQLLSLNDAEIDRYFKEVEERLLEESNYDLELKRSVEITEACAHIPHLFFPKYYPEFSSNRILTMDWIEGMHLKEFLETNPSQGIRNQIGQALWDFYDYQMHTLRKVHADPHPGNFLMTADGRLGVLDFGCIKVIPDDYYQNYFALMNPDTLNDEEKIQKIFWELDFLLKEDSPKEQALFADIFKQMIRLLGRPFDSHSFDFGASGYVDEIYQFLDFISKMPELKNGNSARGSQHGLYVNRTYFGLYTLLNDLKANIRTTKPDWVTPQHLKGELV</sequence>
<keyword evidence="6" id="KW-0418">Kinase</keyword>
<dbReference type="GO" id="GO:0006744">
    <property type="term" value="P:ubiquinone biosynthetic process"/>
    <property type="evidence" value="ECO:0007669"/>
    <property type="project" value="TreeGrafter"/>
</dbReference>
<accession>A0A4Q5LWX0</accession>
<dbReference type="Gene3D" id="1.10.510.10">
    <property type="entry name" value="Transferase(Phosphotransferase) domain 1"/>
    <property type="match status" value="1"/>
</dbReference>
<dbReference type="PANTHER" id="PTHR43851:SF3">
    <property type="entry name" value="COENZYME Q8"/>
    <property type="match status" value="1"/>
</dbReference>
<dbReference type="Proteomes" id="UP000293162">
    <property type="component" value="Unassembled WGS sequence"/>
</dbReference>
<keyword evidence="7" id="KW-1185">Reference proteome</keyword>
<dbReference type="AlphaFoldDB" id="A0A4Q5LWX0"/>
<comment type="similarity">
    <text evidence="1">Belongs to the protein kinase superfamily. ADCK protein kinase family.</text>
</comment>
<dbReference type="RefSeq" id="WP_130022818.1">
    <property type="nucleotide sequence ID" value="NZ_SEWF01000032.1"/>
</dbReference>
<dbReference type="InterPro" id="IPR051409">
    <property type="entry name" value="Atypical_kinase_ADCK"/>
</dbReference>
<dbReference type="EMBL" id="SEWF01000032">
    <property type="protein sequence ID" value="RYU94037.1"/>
    <property type="molecule type" value="Genomic_DNA"/>
</dbReference>
<comment type="caution">
    <text evidence="6">The sequence shown here is derived from an EMBL/GenBank/DDBJ whole genome shotgun (WGS) entry which is preliminary data.</text>
</comment>
<evidence type="ECO:0000313" key="6">
    <source>
        <dbReference type="EMBL" id="RYU94037.1"/>
    </source>
</evidence>
<evidence type="ECO:0000256" key="2">
    <source>
        <dbReference type="ARBA" id="ARBA00022679"/>
    </source>
</evidence>
<dbReference type="OrthoDB" id="9795390at2"/>
<dbReference type="InterPro" id="IPR004147">
    <property type="entry name" value="ABC1_dom"/>
</dbReference>
<keyword evidence="3" id="KW-0547">Nucleotide-binding</keyword>
<proteinExistence type="inferred from homology"/>
<evidence type="ECO:0000256" key="1">
    <source>
        <dbReference type="ARBA" id="ARBA00009670"/>
    </source>
</evidence>
<evidence type="ECO:0000259" key="5">
    <source>
        <dbReference type="PROSITE" id="PS50011"/>
    </source>
</evidence>
<keyword evidence="4" id="KW-0067">ATP-binding</keyword>
<dbReference type="InterPro" id="IPR011009">
    <property type="entry name" value="Kinase-like_dom_sf"/>
</dbReference>
<dbReference type="GO" id="GO:0004672">
    <property type="term" value="F:protein kinase activity"/>
    <property type="evidence" value="ECO:0007669"/>
    <property type="project" value="InterPro"/>
</dbReference>
<protein>
    <submittedName>
        <fullName evidence="6">AarF/ABC1/UbiB kinase family protein</fullName>
    </submittedName>
</protein>
<dbReference type="Pfam" id="PF03109">
    <property type="entry name" value="ABC1"/>
    <property type="match status" value="1"/>
</dbReference>
<evidence type="ECO:0000313" key="7">
    <source>
        <dbReference type="Proteomes" id="UP000293162"/>
    </source>
</evidence>
<evidence type="ECO:0000256" key="4">
    <source>
        <dbReference type="ARBA" id="ARBA00022840"/>
    </source>
</evidence>
<keyword evidence="2" id="KW-0808">Transferase</keyword>
<dbReference type="PROSITE" id="PS50011">
    <property type="entry name" value="PROTEIN_KINASE_DOM"/>
    <property type="match status" value="1"/>
</dbReference>
<feature type="domain" description="Protein kinase" evidence="5">
    <location>
        <begin position="121"/>
        <end position="444"/>
    </location>
</feature>
<organism evidence="6 7">
    <name type="scientific">Emticicia agri</name>
    <dbReference type="NCBI Taxonomy" id="2492393"/>
    <lineage>
        <taxon>Bacteria</taxon>
        <taxon>Pseudomonadati</taxon>
        <taxon>Bacteroidota</taxon>
        <taxon>Cytophagia</taxon>
        <taxon>Cytophagales</taxon>
        <taxon>Leadbetterellaceae</taxon>
        <taxon>Emticicia</taxon>
    </lineage>
</organism>
<dbReference type="GO" id="GO:0005524">
    <property type="term" value="F:ATP binding"/>
    <property type="evidence" value="ECO:0007669"/>
    <property type="project" value="UniProtKB-KW"/>
</dbReference>
<dbReference type="PANTHER" id="PTHR43851">
    <property type="match status" value="1"/>
</dbReference>
<dbReference type="InterPro" id="IPR000719">
    <property type="entry name" value="Prot_kinase_dom"/>
</dbReference>
<name>A0A4Q5LWX0_9BACT</name>
<dbReference type="SUPFAM" id="SSF56112">
    <property type="entry name" value="Protein kinase-like (PK-like)"/>
    <property type="match status" value="1"/>
</dbReference>
<dbReference type="CDD" id="cd13970">
    <property type="entry name" value="ABC1_ADCK3"/>
    <property type="match status" value="1"/>
</dbReference>
<evidence type="ECO:0000256" key="3">
    <source>
        <dbReference type="ARBA" id="ARBA00022741"/>
    </source>
</evidence>
<reference evidence="6 7" key="1">
    <citation type="submission" date="2019-02" db="EMBL/GenBank/DDBJ databases">
        <title>Bacterial novel species Emticicia sp. 17J42-9 isolated from soil.</title>
        <authorList>
            <person name="Jung H.-Y."/>
        </authorList>
    </citation>
    <scope>NUCLEOTIDE SEQUENCE [LARGE SCALE GENOMIC DNA]</scope>
    <source>
        <strain evidence="6 7">17J42-9</strain>
    </source>
</reference>
<dbReference type="InterPro" id="IPR034646">
    <property type="entry name" value="ADCK3_dom"/>
</dbReference>
<gene>
    <name evidence="6" type="ORF">EWM59_18885</name>
</gene>